<dbReference type="EMBL" id="MFST01000089">
    <property type="protein sequence ID" value="OGI44056.1"/>
    <property type="molecule type" value="Genomic_DNA"/>
</dbReference>
<evidence type="ECO:0000259" key="1">
    <source>
        <dbReference type="Pfam" id="PF13472"/>
    </source>
</evidence>
<name>A0A1F6TG47_9PROT</name>
<sequence>MRRVLVAVLVAICIVPAEALARTILVVGDSLSAAHGMELRAGWVSLLRARLAEQKLDYRIVNASVSGDTTASAAARLPRLLEEHRPDIVILELGGNDGLRGLSPARIKHNLSVMIAKARAADAKVLLVGIELPPNYGRKYTERFRRVYRELATEQQVALVPSIMEGFATDRALMQPDGIHPNARAQPRMLENVWGQLWPML</sequence>
<dbReference type="AlphaFoldDB" id="A0A1F6TG47"/>
<organism evidence="2 3">
    <name type="scientific">Candidatus Muproteobacteria bacterium RBG_16_65_31</name>
    <dbReference type="NCBI Taxonomy" id="1817759"/>
    <lineage>
        <taxon>Bacteria</taxon>
        <taxon>Pseudomonadati</taxon>
        <taxon>Pseudomonadota</taxon>
        <taxon>Candidatus Muproteobacteria</taxon>
    </lineage>
</organism>
<dbReference type="PANTHER" id="PTHR30383">
    <property type="entry name" value="THIOESTERASE 1/PROTEASE 1/LYSOPHOSPHOLIPASE L1"/>
    <property type="match status" value="1"/>
</dbReference>
<dbReference type="InterPro" id="IPR036514">
    <property type="entry name" value="SGNH_hydro_sf"/>
</dbReference>
<reference evidence="2 3" key="1">
    <citation type="journal article" date="2016" name="Nat. Commun.">
        <title>Thousands of microbial genomes shed light on interconnected biogeochemical processes in an aquifer system.</title>
        <authorList>
            <person name="Anantharaman K."/>
            <person name="Brown C.T."/>
            <person name="Hug L.A."/>
            <person name="Sharon I."/>
            <person name="Castelle C.J."/>
            <person name="Probst A.J."/>
            <person name="Thomas B.C."/>
            <person name="Singh A."/>
            <person name="Wilkins M.J."/>
            <person name="Karaoz U."/>
            <person name="Brodie E.L."/>
            <person name="Williams K.H."/>
            <person name="Hubbard S.S."/>
            <person name="Banfield J.F."/>
        </authorList>
    </citation>
    <scope>NUCLEOTIDE SEQUENCE [LARGE SCALE GENOMIC DNA]</scope>
</reference>
<dbReference type="SUPFAM" id="SSF52266">
    <property type="entry name" value="SGNH hydrolase"/>
    <property type="match status" value="1"/>
</dbReference>
<comment type="caution">
    <text evidence="2">The sequence shown here is derived from an EMBL/GenBank/DDBJ whole genome shotgun (WGS) entry which is preliminary data.</text>
</comment>
<gene>
    <name evidence="2" type="ORF">A2V92_02150</name>
</gene>
<dbReference type="Proteomes" id="UP000179344">
    <property type="component" value="Unassembled WGS sequence"/>
</dbReference>
<dbReference type="InterPro" id="IPR013830">
    <property type="entry name" value="SGNH_hydro"/>
</dbReference>
<evidence type="ECO:0000313" key="2">
    <source>
        <dbReference type="EMBL" id="OGI44056.1"/>
    </source>
</evidence>
<accession>A0A1F6TG47</accession>
<dbReference type="CDD" id="cd01822">
    <property type="entry name" value="Lysophospholipase_L1_like"/>
    <property type="match status" value="1"/>
</dbReference>
<dbReference type="Gene3D" id="3.40.50.1110">
    <property type="entry name" value="SGNH hydrolase"/>
    <property type="match status" value="1"/>
</dbReference>
<dbReference type="Pfam" id="PF13472">
    <property type="entry name" value="Lipase_GDSL_2"/>
    <property type="match status" value="1"/>
</dbReference>
<dbReference type="InterPro" id="IPR051532">
    <property type="entry name" value="Ester_Hydrolysis_Enzymes"/>
</dbReference>
<protein>
    <submittedName>
        <fullName evidence="2">Arylesterase</fullName>
    </submittedName>
</protein>
<feature type="domain" description="SGNH hydrolase-type esterase" evidence="1">
    <location>
        <begin position="26"/>
        <end position="184"/>
    </location>
</feature>
<dbReference type="GO" id="GO:0004622">
    <property type="term" value="F:phosphatidylcholine lysophospholipase activity"/>
    <property type="evidence" value="ECO:0007669"/>
    <property type="project" value="TreeGrafter"/>
</dbReference>
<dbReference type="PANTHER" id="PTHR30383:SF24">
    <property type="entry name" value="THIOESTERASE 1_PROTEASE 1_LYSOPHOSPHOLIPASE L1"/>
    <property type="match status" value="1"/>
</dbReference>
<proteinExistence type="predicted"/>
<evidence type="ECO:0000313" key="3">
    <source>
        <dbReference type="Proteomes" id="UP000179344"/>
    </source>
</evidence>